<dbReference type="PANTHER" id="PTHR30153">
    <property type="entry name" value="REPLICATIVE DNA HELICASE DNAB"/>
    <property type="match status" value="1"/>
</dbReference>
<comment type="catalytic activity">
    <reaction evidence="10 12">
        <text>ATP + H2O = ADP + phosphate + H(+)</text>
        <dbReference type="Rhea" id="RHEA:13065"/>
        <dbReference type="ChEBI" id="CHEBI:15377"/>
        <dbReference type="ChEBI" id="CHEBI:15378"/>
        <dbReference type="ChEBI" id="CHEBI:30616"/>
        <dbReference type="ChEBI" id="CHEBI:43474"/>
        <dbReference type="ChEBI" id="CHEBI:456216"/>
        <dbReference type="EC" id="5.6.2.3"/>
    </reaction>
</comment>
<dbReference type="GO" id="GO:0005829">
    <property type="term" value="C:cytosol"/>
    <property type="evidence" value="ECO:0007669"/>
    <property type="project" value="TreeGrafter"/>
</dbReference>
<evidence type="ECO:0000256" key="8">
    <source>
        <dbReference type="ARBA" id="ARBA00023125"/>
    </source>
</evidence>
<accession>A0A974RWB9</accession>
<dbReference type="GO" id="GO:0043139">
    <property type="term" value="F:5'-3' DNA helicase activity"/>
    <property type="evidence" value="ECO:0007669"/>
    <property type="project" value="UniProtKB-EC"/>
</dbReference>
<reference evidence="14 15" key="1">
    <citation type="submission" date="2021-01" db="EMBL/GenBank/DDBJ databases">
        <title>Entomomonas sp. F2A isolated from a house cricket (Acheta domesticus).</title>
        <authorList>
            <person name="Spergser J."/>
            <person name="Busse H.-J."/>
        </authorList>
    </citation>
    <scope>NUCLEOTIDE SEQUENCE [LARGE SCALE GENOMIC DNA]</scope>
    <source>
        <strain evidence="14 15">F2A</strain>
    </source>
</reference>
<dbReference type="RefSeq" id="WP_201091135.1">
    <property type="nucleotide sequence ID" value="NZ_CP067393.1"/>
</dbReference>
<organism evidence="14 15">
    <name type="scientific">Entomomonas asaccharolytica</name>
    <dbReference type="NCBI Taxonomy" id="2785331"/>
    <lineage>
        <taxon>Bacteria</taxon>
        <taxon>Pseudomonadati</taxon>
        <taxon>Pseudomonadota</taxon>
        <taxon>Gammaproteobacteria</taxon>
        <taxon>Pseudomonadales</taxon>
        <taxon>Pseudomonadaceae</taxon>
        <taxon>Entomomonas</taxon>
    </lineage>
</organism>
<dbReference type="Gene3D" id="1.10.860.10">
    <property type="entry name" value="DNAb Helicase, Chain A"/>
    <property type="match status" value="1"/>
</dbReference>
<evidence type="ECO:0000256" key="12">
    <source>
        <dbReference type="RuleBase" id="RU362085"/>
    </source>
</evidence>
<gene>
    <name evidence="14" type="primary">dnaB</name>
    <name evidence="14" type="ORF">JHT90_11670</name>
</gene>
<dbReference type="InterPro" id="IPR036185">
    <property type="entry name" value="DNA_heli_DnaB-like_N_sf"/>
</dbReference>
<evidence type="ECO:0000256" key="7">
    <source>
        <dbReference type="ARBA" id="ARBA00022840"/>
    </source>
</evidence>
<evidence type="ECO:0000256" key="4">
    <source>
        <dbReference type="ARBA" id="ARBA00022741"/>
    </source>
</evidence>
<evidence type="ECO:0000256" key="11">
    <source>
        <dbReference type="NCBIfam" id="TIGR00665"/>
    </source>
</evidence>
<comment type="similarity">
    <text evidence="1 12">Belongs to the helicase family. DnaB subfamily.</text>
</comment>
<evidence type="ECO:0000313" key="15">
    <source>
        <dbReference type="Proteomes" id="UP000595278"/>
    </source>
</evidence>
<evidence type="ECO:0000256" key="2">
    <source>
        <dbReference type="ARBA" id="ARBA00022515"/>
    </source>
</evidence>
<evidence type="ECO:0000313" key="14">
    <source>
        <dbReference type="EMBL" id="QQP85038.1"/>
    </source>
</evidence>
<evidence type="ECO:0000256" key="9">
    <source>
        <dbReference type="ARBA" id="ARBA00023235"/>
    </source>
</evidence>
<dbReference type="AlphaFoldDB" id="A0A974RWB9"/>
<dbReference type="InterPro" id="IPR016136">
    <property type="entry name" value="DNA_helicase_N/primase_C"/>
</dbReference>
<keyword evidence="3 12" id="KW-0235">DNA replication</keyword>
<dbReference type="EC" id="5.6.2.3" evidence="11 12"/>
<keyword evidence="9" id="KW-0413">Isomerase</keyword>
<feature type="domain" description="SF4 helicase" evidence="13">
    <location>
        <begin position="173"/>
        <end position="439"/>
    </location>
</feature>
<protein>
    <recommendedName>
        <fullName evidence="11 12">Replicative DNA helicase</fullName>
        <ecNumber evidence="11 12">5.6.2.3</ecNumber>
    </recommendedName>
</protein>
<keyword evidence="15" id="KW-1185">Reference proteome</keyword>
<evidence type="ECO:0000256" key="1">
    <source>
        <dbReference type="ARBA" id="ARBA00008428"/>
    </source>
</evidence>
<keyword evidence="2 12" id="KW-0639">Primosome</keyword>
<evidence type="ECO:0000259" key="13">
    <source>
        <dbReference type="PROSITE" id="PS51199"/>
    </source>
</evidence>
<dbReference type="Gene3D" id="3.40.50.300">
    <property type="entry name" value="P-loop containing nucleotide triphosphate hydrolases"/>
    <property type="match status" value="1"/>
</dbReference>
<dbReference type="NCBIfam" id="TIGR00665">
    <property type="entry name" value="DnaB"/>
    <property type="match status" value="1"/>
</dbReference>
<keyword evidence="4 12" id="KW-0547">Nucleotide-binding</keyword>
<dbReference type="Proteomes" id="UP000595278">
    <property type="component" value="Chromosome"/>
</dbReference>
<dbReference type="GO" id="GO:0016787">
    <property type="term" value="F:hydrolase activity"/>
    <property type="evidence" value="ECO:0007669"/>
    <property type="project" value="UniProtKB-KW"/>
</dbReference>
<dbReference type="InterPro" id="IPR027417">
    <property type="entry name" value="P-loop_NTPase"/>
</dbReference>
<dbReference type="CDD" id="cd00984">
    <property type="entry name" value="DnaB_C"/>
    <property type="match status" value="1"/>
</dbReference>
<dbReference type="PANTHER" id="PTHR30153:SF2">
    <property type="entry name" value="REPLICATIVE DNA HELICASE"/>
    <property type="match status" value="1"/>
</dbReference>
<dbReference type="KEGG" id="eaz:JHT90_11670"/>
<dbReference type="GO" id="GO:0006269">
    <property type="term" value="P:DNA replication, synthesis of primer"/>
    <property type="evidence" value="ECO:0007669"/>
    <property type="project" value="UniProtKB-UniRule"/>
</dbReference>
<dbReference type="InterPro" id="IPR007694">
    <property type="entry name" value="DNA_helicase_DnaB-like_C"/>
</dbReference>
<dbReference type="Pfam" id="PF03796">
    <property type="entry name" value="DnaB_C"/>
    <property type="match status" value="1"/>
</dbReference>
<evidence type="ECO:0000256" key="6">
    <source>
        <dbReference type="ARBA" id="ARBA00022806"/>
    </source>
</evidence>
<dbReference type="PROSITE" id="PS51199">
    <property type="entry name" value="SF4_HELICASE"/>
    <property type="match status" value="1"/>
</dbReference>
<evidence type="ECO:0000256" key="10">
    <source>
        <dbReference type="ARBA" id="ARBA00048954"/>
    </source>
</evidence>
<dbReference type="Pfam" id="PF00772">
    <property type="entry name" value="DnaB"/>
    <property type="match status" value="1"/>
</dbReference>
<evidence type="ECO:0000256" key="3">
    <source>
        <dbReference type="ARBA" id="ARBA00022705"/>
    </source>
</evidence>
<dbReference type="GO" id="GO:0005524">
    <property type="term" value="F:ATP binding"/>
    <property type="evidence" value="ECO:0007669"/>
    <property type="project" value="UniProtKB-UniRule"/>
</dbReference>
<evidence type="ECO:0000256" key="5">
    <source>
        <dbReference type="ARBA" id="ARBA00022801"/>
    </source>
</evidence>
<proteinExistence type="inferred from homology"/>
<dbReference type="SUPFAM" id="SSF48024">
    <property type="entry name" value="N-terminal domain of DnaB helicase"/>
    <property type="match status" value="1"/>
</dbReference>
<keyword evidence="6 12" id="KW-0347">Helicase</keyword>
<dbReference type="GO" id="GO:0003677">
    <property type="term" value="F:DNA binding"/>
    <property type="evidence" value="ECO:0007669"/>
    <property type="project" value="UniProtKB-UniRule"/>
</dbReference>
<name>A0A974RWB9_9GAMM</name>
<keyword evidence="8 12" id="KW-0238">DNA-binding</keyword>
<dbReference type="SUPFAM" id="SSF52540">
    <property type="entry name" value="P-loop containing nucleoside triphosphate hydrolases"/>
    <property type="match status" value="1"/>
</dbReference>
<dbReference type="InterPro" id="IPR007693">
    <property type="entry name" value="DNA_helicase_DnaB-like_N"/>
</dbReference>
<dbReference type="InterPro" id="IPR007692">
    <property type="entry name" value="DNA_helicase_DnaB"/>
</dbReference>
<dbReference type="GO" id="GO:1990077">
    <property type="term" value="C:primosome complex"/>
    <property type="evidence" value="ECO:0007669"/>
    <property type="project" value="UniProtKB-UniRule"/>
</dbReference>
<sequence>MSELFSQEAEQSVIGALLLRPELIDIISTDLVAEDFYYTEHSEIYRAILNLYKKNIQIDVISVAETIELLRFSNGEVTNPLIYLVEIAKNTPSVVNAKLYADIVRERSVCREIEKLGLVAREIALSKQDLPDKISLIQSKALSLDSATTSHDVVHASDVLVNHVEELQRRFDLGGQIDGLSTGLSDLDDKLMGLKAGELIVIAARPSMGKTVLAMNIATHNAIHANKSTLIVSLEMTNGKLMDRALASVGSIPLTELKTGQAACNYASQLASASNLIANSKLYMADRPSINIMQLRSIARRHKVKHGLDLLVVDYLQLMQGTGKNENRVTEVSEMSRQCKLLARELNIPVVLLSQLNRQLEQRANKRPILSDLRESGAIEQDADVIIFLYRDEVYNKENSRYKGIAEAILGKYRDGEVTTVFMAFNGAMSRFDLLAKGWQPDPEDTNDNSFSNRYRGRR</sequence>
<keyword evidence="7 12" id="KW-0067">ATP-binding</keyword>
<keyword evidence="5 12" id="KW-0378">Hydrolase</keyword>
<dbReference type="EMBL" id="CP067393">
    <property type="protein sequence ID" value="QQP85038.1"/>
    <property type="molecule type" value="Genomic_DNA"/>
</dbReference>
<comment type="function">
    <text evidence="12">The main replicative DNA helicase, it participates in initiation and elongation during chromosome replication. Travels ahead of the DNA replisome, separating dsDNA into templates for DNA synthesis. A processive ATP-dependent 5'-3' DNA helicase it has DNA-dependent ATPase activity.</text>
</comment>